<dbReference type="Pfam" id="PF01594">
    <property type="entry name" value="AI-2E_transport"/>
    <property type="match status" value="1"/>
</dbReference>
<feature type="transmembrane region" description="Helical" evidence="6">
    <location>
        <begin position="150"/>
        <end position="169"/>
    </location>
</feature>
<dbReference type="STRING" id="487316.BEN76_12290"/>
<feature type="transmembrane region" description="Helical" evidence="6">
    <location>
        <begin position="206"/>
        <end position="225"/>
    </location>
</feature>
<keyword evidence="3 6" id="KW-0812">Transmembrane</keyword>
<evidence type="ECO:0000256" key="3">
    <source>
        <dbReference type="ARBA" id="ARBA00022692"/>
    </source>
</evidence>
<proteinExistence type="inferred from homology"/>
<evidence type="ECO:0000313" key="8">
    <source>
        <dbReference type="Proteomes" id="UP000185674"/>
    </source>
</evidence>
<protein>
    <recommendedName>
        <fullName evidence="9">AI-2E family transporter</fullName>
    </recommendedName>
</protein>
<feature type="transmembrane region" description="Helical" evidence="6">
    <location>
        <begin position="256"/>
        <end position="279"/>
    </location>
</feature>
<dbReference type="KEGG" id="asol:BEN76_12290"/>
<evidence type="ECO:0000256" key="1">
    <source>
        <dbReference type="ARBA" id="ARBA00004141"/>
    </source>
</evidence>
<evidence type="ECO:0000256" key="2">
    <source>
        <dbReference type="ARBA" id="ARBA00009773"/>
    </source>
</evidence>
<keyword evidence="4 6" id="KW-1133">Transmembrane helix</keyword>
<dbReference type="eggNOG" id="COG0628">
    <property type="taxonomic scope" value="Bacteria"/>
</dbReference>
<gene>
    <name evidence="7" type="ORF">BEN76_12290</name>
</gene>
<evidence type="ECO:0000256" key="4">
    <source>
        <dbReference type="ARBA" id="ARBA00022989"/>
    </source>
</evidence>
<sequence>MPLLNERQCVIASYLIMTISLLMILPLHLLPGLLSGLLVYALVTSLSPYVERFSNRKYGRVTVVALFSVVIISLLVLLMVSLSAYVVHDLRGGGLAEVNANLDALLKKFQSEVGGYFPGFVPESIDEMKDTLLRLSKEHLITLQHAGTDVLHGFVTMIVGMILGALISLHPNQDEKDMPIFRRVFLQRLDTLYRAFKNIVFAQVKISLINTILSGLFIFIALPLMGMHLPFGKTLVILTFVFGLLPVIGNLMSNTLIVLSAMSVSFTTAAIALLYLVLIHKLEYFLNADIIGQRINAKAWELLIAMLVFQAVFGLIGLVAAPIYYAYFKSEMKKAELI</sequence>
<evidence type="ECO:0000313" key="7">
    <source>
        <dbReference type="EMBL" id="APV36748.1"/>
    </source>
</evidence>
<evidence type="ECO:0000256" key="6">
    <source>
        <dbReference type="SAM" id="Phobius"/>
    </source>
</evidence>
<evidence type="ECO:0008006" key="9">
    <source>
        <dbReference type="Google" id="ProtNLM"/>
    </source>
</evidence>
<feature type="transmembrane region" description="Helical" evidence="6">
    <location>
        <begin position="62"/>
        <end position="87"/>
    </location>
</feature>
<organism evidence="7 8">
    <name type="scientific">Acinetobacter soli</name>
    <dbReference type="NCBI Taxonomy" id="487316"/>
    <lineage>
        <taxon>Bacteria</taxon>
        <taxon>Pseudomonadati</taxon>
        <taxon>Pseudomonadota</taxon>
        <taxon>Gammaproteobacteria</taxon>
        <taxon>Moraxellales</taxon>
        <taxon>Moraxellaceae</taxon>
        <taxon>Acinetobacter</taxon>
    </lineage>
</organism>
<dbReference type="AlphaFoldDB" id="A0A1P8EKM2"/>
<feature type="transmembrane region" description="Helical" evidence="6">
    <location>
        <begin position="299"/>
        <end position="327"/>
    </location>
</feature>
<comment type="subcellular location">
    <subcellularLocation>
        <location evidence="1">Membrane</location>
        <topology evidence="1">Multi-pass membrane protein</topology>
    </subcellularLocation>
</comment>
<dbReference type="EMBL" id="CP016896">
    <property type="protein sequence ID" value="APV36748.1"/>
    <property type="molecule type" value="Genomic_DNA"/>
</dbReference>
<name>A0A1P8EKM2_9GAMM</name>
<comment type="similarity">
    <text evidence="2">Belongs to the autoinducer-2 exporter (AI-2E) (TC 2.A.86) family.</text>
</comment>
<dbReference type="InterPro" id="IPR002549">
    <property type="entry name" value="AI-2E-like"/>
</dbReference>
<keyword evidence="5 6" id="KW-0472">Membrane</keyword>
<feature type="transmembrane region" description="Helical" evidence="6">
    <location>
        <begin position="231"/>
        <end position="249"/>
    </location>
</feature>
<evidence type="ECO:0000256" key="5">
    <source>
        <dbReference type="ARBA" id="ARBA00023136"/>
    </source>
</evidence>
<reference evidence="7 8" key="1">
    <citation type="submission" date="2016-08" db="EMBL/GenBank/DDBJ databases">
        <title>Complete genome sequence of Acinetobacter baylyi strain GFJ2.</title>
        <authorList>
            <person name="Tabata M."/>
            <person name="Kuboki S."/>
            <person name="Gibu N."/>
            <person name="Kinouchi Y."/>
            <person name="Vangnai A."/>
            <person name="Kasai D."/>
            <person name="Fukuda M."/>
        </authorList>
    </citation>
    <scope>NUCLEOTIDE SEQUENCE [LARGE SCALE GENOMIC DNA]</scope>
    <source>
        <strain evidence="7 8">GFJ2</strain>
    </source>
</reference>
<dbReference type="RefSeq" id="WP_076033185.1">
    <property type="nucleotide sequence ID" value="NZ_CP016896.1"/>
</dbReference>
<feature type="transmembrane region" description="Helical" evidence="6">
    <location>
        <begin position="9"/>
        <end position="27"/>
    </location>
</feature>
<dbReference type="GO" id="GO:0016020">
    <property type="term" value="C:membrane"/>
    <property type="evidence" value="ECO:0007669"/>
    <property type="project" value="UniProtKB-SubCell"/>
</dbReference>
<dbReference type="Proteomes" id="UP000185674">
    <property type="component" value="Chromosome"/>
</dbReference>
<accession>A0A1P8EKM2</accession>